<dbReference type="EMBL" id="JBHRTA010000038">
    <property type="protein sequence ID" value="MFC3199344.1"/>
    <property type="molecule type" value="Genomic_DNA"/>
</dbReference>
<gene>
    <name evidence="2" type="ORF">ACFOET_17105</name>
</gene>
<dbReference type="PROSITE" id="PS50234">
    <property type="entry name" value="VWFA"/>
    <property type="match status" value="1"/>
</dbReference>
<feature type="domain" description="VWFA" evidence="1">
    <location>
        <begin position="213"/>
        <end position="281"/>
    </location>
</feature>
<dbReference type="PROSITE" id="PS51257">
    <property type="entry name" value="PROKAR_LIPOPROTEIN"/>
    <property type="match status" value="1"/>
</dbReference>
<dbReference type="Proteomes" id="UP001595526">
    <property type="component" value="Unassembled WGS sequence"/>
</dbReference>
<name>A0ABV7JMZ6_9SPHI</name>
<dbReference type="InterPro" id="IPR036465">
    <property type="entry name" value="vWFA_dom_sf"/>
</dbReference>
<evidence type="ECO:0000259" key="1">
    <source>
        <dbReference type="PROSITE" id="PS50234"/>
    </source>
</evidence>
<dbReference type="SUPFAM" id="SSF53300">
    <property type="entry name" value="vWA-like"/>
    <property type="match status" value="1"/>
</dbReference>
<reference evidence="3" key="1">
    <citation type="journal article" date="2019" name="Int. J. Syst. Evol. Microbiol.">
        <title>The Global Catalogue of Microorganisms (GCM) 10K type strain sequencing project: providing services to taxonomists for standard genome sequencing and annotation.</title>
        <authorList>
            <consortium name="The Broad Institute Genomics Platform"/>
            <consortium name="The Broad Institute Genome Sequencing Center for Infectious Disease"/>
            <person name="Wu L."/>
            <person name="Ma J."/>
        </authorList>
    </citation>
    <scope>NUCLEOTIDE SEQUENCE [LARGE SCALE GENOMIC DNA]</scope>
    <source>
        <strain evidence="3">KCTC 52416</strain>
    </source>
</reference>
<proteinExistence type="predicted"/>
<keyword evidence="3" id="KW-1185">Reference proteome</keyword>
<dbReference type="Pfam" id="PF13519">
    <property type="entry name" value="VWA_2"/>
    <property type="match status" value="1"/>
</dbReference>
<organism evidence="2 3">
    <name type="scientific">Parapedobacter deserti</name>
    <dbReference type="NCBI Taxonomy" id="1912957"/>
    <lineage>
        <taxon>Bacteria</taxon>
        <taxon>Pseudomonadati</taxon>
        <taxon>Bacteroidota</taxon>
        <taxon>Sphingobacteriia</taxon>
        <taxon>Sphingobacteriales</taxon>
        <taxon>Sphingobacteriaceae</taxon>
        <taxon>Parapedobacter</taxon>
    </lineage>
</organism>
<evidence type="ECO:0000313" key="3">
    <source>
        <dbReference type="Proteomes" id="UP001595526"/>
    </source>
</evidence>
<dbReference type="Gene3D" id="3.40.50.410">
    <property type="entry name" value="von Willebrand factor, type A domain"/>
    <property type="match status" value="1"/>
</dbReference>
<evidence type="ECO:0000313" key="2">
    <source>
        <dbReference type="EMBL" id="MFC3199344.1"/>
    </source>
</evidence>
<protein>
    <submittedName>
        <fullName evidence="2">von Willebrand factor type A domain-containing protein</fullName>
    </submittedName>
</protein>
<dbReference type="Pfam" id="PF12450">
    <property type="entry name" value="vWF_A"/>
    <property type="match status" value="1"/>
</dbReference>
<comment type="caution">
    <text evidence="2">The sequence shown here is derived from an EMBL/GenBank/DDBJ whole genome shotgun (WGS) entry which is preliminary data.</text>
</comment>
<dbReference type="InterPro" id="IPR022156">
    <property type="entry name" value="Uncharacterised_YfbK_N"/>
</dbReference>
<sequence>MWEGISKVNAPLESVTVVWLSASCRTTPCSGIWVSWSITLPVIAFGYETKRLKVGKQDKLDVRLVPSAVSLDEVVVVGHGTQERAALTGGARIMIRGGWPPKPAHTESYKRFAENRFFNPLEEPLSTFAIDVDAASYSNFRRFINSGQLPPTDAVRIEEMVNYFRYDLEGPANGEPVATHTELAAAPWNPQHCLLRVGLKAKPVPNDKLPASNLVFLIDVSGSMAGENRLPLAQASMKMLVDQLCDNDHVAIVTYAGSAGVALESTSGSRKTKIKDAIDALGAVGLPRAEPDWRWRTASRGSTSLRGATTALYCPPTGFQCRCLQRRRYGAAHRPGAAERGELVGAGFWNG</sequence>
<dbReference type="InterPro" id="IPR002035">
    <property type="entry name" value="VWF_A"/>
</dbReference>
<dbReference type="RefSeq" id="WP_379024856.1">
    <property type="nucleotide sequence ID" value="NZ_JBHRTA010000038.1"/>
</dbReference>
<accession>A0ABV7JMZ6</accession>